<dbReference type="InterPro" id="IPR036291">
    <property type="entry name" value="NAD(P)-bd_dom_sf"/>
</dbReference>
<dbReference type="GO" id="GO:0004459">
    <property type="term" value="F:L-lactate dehydrogenase (NAD+) activity"/>
    <property type="evidence" value="ECO:0007669"/>
    <property type="project" value="UniProtKB-EC"/>
</dbReference>
<dbReference type="InterPro" id="IPR022383">
    <property type="entry name" value="Lactate/malate_DH_C"/>
</dbReference>
<dbReference type="CDD" id="cd01339">
    <property type="entry name" value="LDH-like_MDH"/>
    <property type="match status" value="1"/>
</dbReference>
<dbReference type="EMBL" id="CP056065">
    <property type="protein sequence ID" value="UKJ88497.1"/>
    <property type="molecule type" value="Genomic_DNA"/>
</dbReference>
<dbReference type="Pfam" id="PF00056">
    <property type="entry name" value="Ldh_1_N"/>
    <property type="match status" value="1"/>
</dbReference>
<evidence type="ECO:0000256" key="2">
    <source>
        <dbReference type="ARBA" id="ARBA00023002"/>
    </source>
</evidence>
<evidence type="ECO:0000256" key="3">
    <source>
        <dbReference type="ARBA" id="ARBA00023027"/>
    </source>
</evidence>
<evidence type="ECO:0000256" key="5">
    <source>
        <dbReference type="PIRSR" id="PIRSR000102-1"/>
    </source>
</evidence>
<dbReference type="SUPFAM" id="SSF51735">
    <property type="entry name" value="NAD(P)-binding Rossmann-fold domains"/>
    <property type="match status" value="1"/>
</dbReference>
<evidence type="ECO:0000256" key="7">
    <source>
        <dbReference type="PIRSR" id="PIRSR000102-3"/>
    </source>
</evidence>
<keyword evidence="3 7" id="KW-0520">NAD</keyword>
<dbReference type="GO" id="GO:0006089">
    <property type="term" value="P:lactate metabolic process"/>
    <property type="evidence" value="ECO:0007669"/>
    <property type="project" value="TreeGrafter"/>
</dbReference>
<dbReference type="AlphaFoldDB" id="A0A976M4X5"/>
<comment type="catalytic activity">
    <reaction evidence="4">
        <text>(S)-lactate + NAD(+) = pyruvate + NADH + H(+)</text>
        <dbReference type="Rhea" id="RHEA:23444"/>
        <dbReference type="ChEBI" id="CHEBI:15361"/>
        <dbReference type="ChEBI" id="CHEBI:15378"/>
        <dbReference type="ChEBI" id="CHEBI:16651"/>
        <dbReference type="ChEBI" id="CHEBI:57540"/>
        <dbReference type="ChEBI" id="CHEBI:57945"/>
        <dbReference type="EC" id="1.1.1.27"/>
    </reaction>
</comment>
<dbReference type="PIRSF" id="PIRSF000102">
    <property type="entry name" value="Lac_mal_DH"/>
    <property type="match status" value="1"/>
</dbReference>
<feature type="active site" description="Proton acceptor" evidence="5">
    <location>
        <position position="186"/>
    </location>
</feature>
<feature type="domain" description="Lactate/malate dehydrogenase C-terminal" evidence="10">
    <location>
        <begin position="158"/>
        <end position="316"/>
    </location>
</feature>
<dbReference type="Pfam" id="PF02866">
    <property type="entry name" value="Ldh_1_C"/>
    <property type="match status" value="1"/>
</dbReference>
<organism evidence="11 12">
    <name type="scientific">Theileria orientalis</name>
    <dbReference type="NCBI Taxonomy" id="68886"/>
    <lineage>
        <taxon>Eukaryota</taxon>
        <taxon>Sar</taxon>
        <taxon>Alveolata</taxon>
        <taxon>Apicomplexa</taxon>
        <taxon>Aconoidasida</taxon>
        <taxon>Piroplasmida</taxon>
        <taxon>Theileriidae</taxon>
        <taxon>Theileria</taxon>
    </lineage>
</organism>
<feature type="binding site" evidence="6">
    <location>
        <position position="162"/>
    </location>
    <ligand>
        <name>substrate</name>
    </ligand>
</feature>
<evidence type="ECO:0000259" key="10">
    <source>
        <dbReference type="Pfam" id="PF02866"/>
    </source>
</evidence>
<feature type="domain" description="Lactate/malate dehydrogenase N-terminal" evidence="9">
    <location>
        <begin position="11"/>
        <end position="153"/>
    </location>
</feature>
<dbReference type="OrthoDB" id="5405561at2759"/>
<feature type="binding site" evidence="6">
    <location>
        <position position="99"/>
    </location>
    <ligand>
        <name>substrate</name>
    </ligand>
</feature>
<dbReference type="InterPro" id="IPR001236">
    <property type="entry name" value="Lactate/malate_DH_N"/>
</dbReference>
<evidence type="ECO:0000256" key="6">
    <source>
        <dbReference type="PIRSR" id="PIRSR000102-2"/>
    </source>
</evidence>
<sequence>MTEAFVKRRLISLIGSGNIGGIMGYLGQLTELADIVLFDIVPNLGAAKSLDIVHANTVAGIGYKCKGTTNYEDISGSDVCIVTAGLARQPSKSNEEWSRDDLVSTNSKIITTVAENIKKYAPNAFVICITNPMDVMVHLIKKITGFPKNRVVGMGGLLDSSRMRYYIAEKLNVNPRYVHGSVIGAHGDSMIPLVSKVTVNGVPISYFVENGLLTNEDLEAIEKRTISSGIELLKLYGTGSAYFSPATAAIEMASSYLHDKKSIFACSCYLDGEYGHRDVYCGTLAVIGAGGVERVFELELTSSEKERYDNCIKEIRRLEALIK</sequence>
<evidence type="ECO:0000256" key="8">
    <source>
        <dbReference type="RuleBase" id="RU003369"/>
    </source>
</evidence>
<reference evidence="11" key="1">
    <citation type="submission" date="2022-07" db="EMBL/GenBank/DDBJ databases">
        <title>Evaluation of T. orientalis genome assembly methods using nanopore sequencing and analysis of variation between genomes.</title>
        <authorList>
            <person name="Yam J."/>
            <person name="Micallef M.L."/>
            <person name="Liu M."/>
            <person name="Djordjevic S.P."/>
            <person name="Bogema D.R."/>
            <person name="Jenkins C."/>
        </authorList>
    </citation>
    <scope>NUCLEOTIDE SEQUENCE</scope>
    <source>
        <strain evidence="11">Fish Creek</strain>
    </source>
</reference>
<proteinExistence type="inferred from homology"/>
<dbReference type="SUPFAM" id="SSF56327">
    <property type="entry name" value="LDH C-terminal domain-like"/>
    <property type="match status" value="1"/>
</dbReference>
<feature type="binding site" evidence="7">
    <location>
        <position position="106"/>
    </location>
    <ligand>
        <name>NAD(+)</name>
        <dbReference type="ChEBI" id="CHEBI:57540"/>
    </ligand>
</feature>
<evidence type="ECO:0000259" key="9">
    <source>
        <dbReference type="Pfam" id="PF00056"/>
    </source>
</evidence>
<dbReference type="PANTHER" id="PTHR43128:SF16">
    <property type="entry name" value="L-LACTATE DEHYDROGENASE"/>
    <property type="match status" value="1"/>
</dbReference>
<evidence type="ECO:0000256" key="1">
    <source>
        <dbReference type="ARBA" id="ARBA00016495"/>
    </source>
</evidence>
<feature type="binding site" evidence="7">
    <location>
        <begin position="129"/>
        <end position="131"/>
    </location>
    <ligand>
        <name>NAD(+)</name>
        <dbReference type="ChEBI" id="CHEBI:57540"/>
    </ligand>
</feature>
<feature type="binding site" evidence="6">
    <location>
        <position position="88"/>
    </location>
    <ligand>
        <name>substrate</name>
    </ligand>
</feature>
<gene>
    <name evidence="11" type="ORF">MACJ_000941</name>
</gene>
<feature type="binding site" evidence="7">
    <location>
        <begin position="15"/>
        <end position="20"/>
    </location>
    <ligand>
        <name>NAD(+)</name>
        <dbReference type="ChEBI" id="CHEBI:57540"/>
    </ligand>
</feature>
<dbReference type="Gene3D" id="3.40.50.720">
    <property type="entry name" value="NAD(P)-binding Rossmann-like Domain"/>
    <property type="match status" value="1"/>
</dbReference>
<dbReference type="Gene3D" id="3.90.110.10">
    <property type="entry name" value="Lactate dehydrogenase/glycoside hydrolase, family 4, C-terminal"/>
    <property type="match status" value="1"/>
</dbReference>
<evidence type="ECO:0000313" key="11">
    <source>
        <dbReference type="EMBL" id="UKJ88497.1"/>
    </source>
</evidence>
<keyword evidence="2 8" id="KW-0560">Oxidoreductase</keyword>
<dbReference type="PANTHER" id="PTHR43128">
    <property type="entry name" value="L-2-HYDROXYCARBOXYLATE DEHYDROGENASE (NAD(P)(+))"/>
    <property type="match status" value="1"/>
</dbReference>
<evidence type="ECO:0000313" key="12">
    <source>
        <dbReference type="Proteomes" id="UP000244803"/>
    </source>
</evidence>
<accession>A0A976M4X5</accession>
<name>A0A976M4X5_THEOR</name>
<dbReference type="Proteomes" id="UP000244803">
    <property type="component" value="Chromosome 1"/>
</dbReference>
<feature type="binding site" evidence="7">
    <location>
        <position position="39"/>
    </location>
    <ligand>
        <name>NAD(+)</name>
        <dbReference type="ChEBI" id="CHEBI:57540"/>
    </ligand>
</feature>
<evidence type="ECO:0000256" key="4">
    <source>
        <dbReference type="ARBA" id="ARBA00049258"/>
    </source>
</evidence>
<dbReference type="InterPro" id="IPR001557">
    <property type="entry name" value="L-lactate/malate_DH"/>
</dbReference>
<dbReference type="NCBIfam" id="NF004863">
    <property type="entry name" value="PRK06223.1"/>
    <property type="match status" value="1"/>
</dbReference>
<dbReference type="PRINTS" id="PR00086">
    <property type="entry name" value="LLDHDRGNASE"/>
</dbReference>
<dbReference type="InterPro" id="IPR015955">
    <property type="entry name" value="Lactate_DH/Glyco_Ohase_4_C"/>
</dbReference>
<comment type="similarity">
    <text evidence="8">Belongs to the LDH/MDH superfamily.</text>
</comment>
<dbReference type="InterPro" id="IPR011275">
    <property type="entry name" value="Malate_DH_type3"/>
</dbReference>
<feature type="binding site" evidence="6">
    <location>
        <position position="131"/>
    </location>
    <ligand>
        <name>substrate</name>
    </ligand>
</feature>
<protein>
    <recommendedName>
        <fullName evidence="1">L-lactate dehydrogenase</fullName>
    </recommendedName>
</protein>